<organism evidence="2 3">
    <name type="scientific">Larsenimonas suaedae</name>
    <dbReference type="NCBI Taxonomy" id="1851019"/>
    <lineage>
        <taxon>Bacteria</taxon>
        <taxon>Pseudomonadati</taxon>
        <taxon>Pseudomonadota</taxon>
        <taxon>Gammaproteobacteria</taxon>
        <taxon>Oceanospirillales</taxon>
        <taxon>Halomonadaceae</taxon>
        <taxon>Larsenimonas</taxon>
    </lineage>
</organism>
<keyword evidence="3" id="KW-1185">Reference proteome</keyword>
<dbReference type="Pfam" id="PF13466">
    <property type="entry name" value="STAS_2"/>
    <property type="match status" value="1"/>
</dbReference>
<name>A0ABU1GWB2_9GAMM</name>
<gene>
    <name evidence="2" type="ORF">QC825_06525</name>
</gene>
<evidence type="ECO:0000313" key="3">
    <source>
        <dbReference type="Proteomes" id="UP001269375"/>
    </source>
</evidence>
<evidence type="ECO:0000313" key="2">
    <source>
        <dbReference type="EMBL" id="MDR5895722.1"/>
    </source>
</evidence>
<dbReference type="RefSeq" id="WP_251589544.1">
    <property type="nucleotide sequence ID" value="NZ_JAMLJI010000001.1"/>
</dbReference>
<dbReference type="Proteomes" id="UP001269375">
    <property type="component" value="Unassembled WGS sequence"/>
</dbReference>
<reference evidence="2 3" key="1">
    <citation type="submission" date="2023-04" db="EMBL/GenBank/DDBJ databases">
        <title>A long-awaited taxogenomic arrangement of the family Halomonadaceae.</title>
        <authorList>
            <person name="De La Haba R."/>
            <person name="Chuvochina M."/>
            <person name="Wittouck S."/>
            <person name="Arahal D.R."/>
            <person name="Sanchez-Porro C."/>
            <person name="Hugenholtz P."/>
            <person name="Ventosa A."/>
        </authorList>
    </citation>
    <scope>NUCLEOTIDE SEQUENCE [LARGE SCALE GENOMIC DNA]</scope>
    <source>
        <strain evidence="2 3">DSM 22428</strain>
    </source>
</reference>
<dbReference type="SUPFAM" id="SSF52091">
    <property type="entry name" value="SpoIIaa-like"/>
    <property type="match status" value="1"/>
</dbReference>
<accession>A0ABU1GWB2</accession>
<comment type="caution">
    <text evidence="2">The sequence shown here is derived from an EMBL/GenBank/DDBJ whole genome shotgun (WGS) entry which is preliminary data.</text>
</comment>
<evidence type="ECO:0000259" key="1">
    <source>
        <dbReference type="Pfam" id="PF13466"/>
    </source>
</evidence>
<feature type="domain" description="MlaB-like STAS" evidence="1">
    <location>
        <begin position="22"/>
        <end position="102"/>
    </location>
</feature>
<dbReference type="EMBL" id="JARWAO010000003">
    <property type="protein sequence ID" value="MDR5895722.1"/>
    <property type="molecule type" value="Genomic_DNA"/>
</dbReference>
<dbReference type="InterPro" id="IPR058548">
    <property type="entry name" value="MlaB-like_STAS"/>
</dbReference>
<dbReference type="InterPro" id="IPR036513">
    <property type="entry name" value="STAS_dom_sf"/>
</dbReference>
<dbReference type="Gene3D" id="3.30.750.24">
    <property type="entry name" value="STAS domain"/>
    <property type="match status" value="1"/>
</dbReference>
<sequence length="110" mass="12155">MSERLFDEDDVSLEATGDDRLVIAGRPGFDHASELRRIGIQFLERRTATDALTLDASEVANTSSATISVLLEWLRTCQSRNIDVARIRLSPTLKGLAEVTALTDVFDAFE</sequence>
<proteinExistence type="predicted"/>
<protein>
    <submittedName>
        <fullName evidence="2">STAS domain-containing protein</fullName>
    </submittedName>
</protein>